<dbReference type="CDD" id="cd22249">
    <property type="entry name" value="UDM1_RNF168_RNF169-like"/>
    <property type="match status" value="1"/>
</dbReference>
<feature type="region of interest" description="Disordered" evidence="2">
    <location>
        <begin position="956"/>
        <end position="975"/>
    </location>
</feature>
<feature type="compositionally biased region" description="Polar residues" evidence="2">
    <location>
        <begin position="986"/>
        <end position="1005"/>
    </location>
</feature>
<feature type="compositionally biased region" description="Acidic residues" evidence="2">
    <location>
        <begin position="1186"/>
        <end position="1195"/>
    </location>
</feature>
<evidence type="ECO:0000259" key="3">
    <source>
        <dbReference type="PROSITE" id="PS51035"/>
    </source>
</evidence>
<dbReference type="InterPro" id="IPR003103">
    <property type="entry name" value="BAG_domain"/>
</dbReference>
<evidence type="ECO:0008006" key="7">
    <source>
        <dbReference type="Google" id="ProtNLM"/>
    </source>
</evidence>
<feature type="domain" description="GH16" evidence="4">
    <location>
        <begin position="97"/>
        <end position="365"/>
    </location>
</feature>
<evidence type="ECO:0000256" key="2">
    <source>
        <dbReference type="SAM" id="MobiDB-lite"/>
    </source>
</evidence>
<dbReference type="GO" id="GO:0004553">
    <property type="term" value="F:hydrolase activity, hydrolyzing O-glycosyl compounds"/>
    <property type="evidence" value="ECO:0007669"/>
    <property type="project" value="InterPro"/>
</dbReference>
<feature type="compositionally biased region" description="Polar residues" evidence="2">
    <location>
        <begin position="697"/>
        <end position="717"/>
    </location>
</feature>
<accession>A0A8H5G0H9</accession>
<feature type="region of interest" description="Disordered" evidence="2">
    <location>
        <begin position="801"/>
        <end position="840"/>
    </location>
</feature>
<dbReference type="PROSITE" id="PS51762">
    <property type="entry name" value="GH16_2"/>
    <property type="match status" value="1"/>
</dbReference>
<evidence type="ECO:0000313" key="6">
    <source>
        <dbReference type="Proteomes" id="UP000559027"/>
    </source>
</evidence>
<comment type="caution">
    <text evidence="5">The sequence shown here is derived from an EMBL/GenBank/DDBJ whole genome shotgun (WGS) entry which is preliminary data.</text>
</comment>
<feature type="region of interest" description="Disordered" evidence="2">
    <location>
        <begin position="1172"/>
        <end position="1229"/>
    </location>
</feature>
<dbReference type="Gene3D" id="1.20.58.120">
    <property type="entry name" value="BAG domain"/>
    <property type="match status" value="1"/>
</dbReference>
<feature type="compositionally biased region" description="Gly residues" evidence="2">
    <location>
        <begin position="65"/>
        <end position="83"/>
    </location>
</feature>
<dbReference type="Pfam" id="PF26113">
    <property type="entry name" value="GH16_XgeA"/>
    <property type="match status" value="1"/>
</dbReference>
<feature type="compositionally biased region" description="Low complexity" evidence="2">
    <location>
        <begin position="1006"/>
        <end position="1017"/>
    </location>
</feature>
<feature type="coiled-coil region" evidence="1">
    <location>
        <begin position="900"/>
        <end position="946"/>
    </location>
</feature>
<dbReference type="SUPFAM" id="SSF63491">
    <property type="entry name" value="BAG domain"/>
    <property type="match status" value="1"/>
</dbReference>
<organism evidence="5 6">
    <name type="scientific">Leucocoprinus leucothites</name>
    <dbReference type="NCBI Taxonomy" id="201217"/>
    <lineage>
        <taxon>Eukaryota</taxon>
        <taxon>Fungi</taxon>
        <taxon>Dikarya</taxon>
        <taxon>Basidiomycota</taxon>
        <taxon>Agaricomycotina</taxon>
        <taxon>Agaricomycetes</taxon>
        <taxon>Agaricomycetidae</taxon>
        <taxon>Agaricales</taxon>
        <taxon>Agaricineae</taxon>
        <taxon>Agaricaceae</taxon>
        <taxon>Leucocoprinus</taxon>
    </lineage>
</organism>
<dbReference type="Pfam" id="PF02179">
    <property type="entry name" value="BAG"/>
    <property type="match status" value="1"/>
</dbReference>
<dbReference type="InterPro" id="IPR050546">
    <property type="entry name" value="Glycosyl_Hydrlase_16"/>
</dbReference>
<dbReference type="SUPFAM" id="SSF49899">
    <property type="entry name" value="Concanavalin A-like lectins/glucanases"/>
    <property type="match status" value="1"/>
</dbReference>
<keyword evidence="6" id="KW-1185">Reference proteome</keyword>
<evidence type="ECO:0000259" key="4">
    <source>
        <dbReference type="PROSITE" id="PS51762"/>
    </source>
</evidence>
<dbReference type="AlphaFoldDB" id="A0A8H5G0H9"/>
<proteinExistence type="predicted"/>
<dbReference type="PROSITE" id="PS51035">
    <property type="entry name" value="BAG"/>
    <property type="match status" value="1"/>
</dbReference>
<dbReference type="GO" id="GO:0009251">
    <property type="term" value="P:glucan catabolic process"/>
    <property type="evidence" value="ECO:0007669"/>
    <property type="project" value="TreeGrafter"/>
</dbReference>
<feature type="coiled-coil region" evidence="1">
    <location>
        <begin position="520"/>
        <end position="566"/>
    </location>
</feature>
<feature type="compositionally biased region" description="Low complexity" evidence="2">
    <location>
        <begin position="90"/>
        <end position="103"/>
    </location>
</feature>
<sequence>MPKADFIPRTLHKAHSFAARHTHNLARDLRIAFGGALVSRSDGPSSATPQRVVYCKPKQAPFGTGGGGTNAGGNNGTSAGGGVSTKAPGTKTATSTNPSATASIPDSPWKVSQSFSGNSFFDAWDFFQGGDPTNGIVNYVDENTARSAGLLEVNSNGNAVMRVETTPKVANTRNSVRITTKYQYNGGLVVMDSIHMPTGAFWSNGPNWPVGGEIDIIEGVSDYTNNQATIHTVPGCSIPSTNQVALSITGNVIGLTDCAAANTGNQGCGIRATESNSFGAAFNANGGGTYAMRWDTTGIAIYFFPRGSEPADLTAEKPQPDSWGPAMARWPAASCDPFQFFKDHHTIFDTTLCGDWAAGVWSSTGVPGQEQSCAQRTGFAKCEDFVRASGSALNEALLNTCMTKTKSDCADVSGYQTDFGHSYDHYIRPNTLPVNSRSSFFDSLAETRLVESEILAQEAAWREEEALERRLKELRQAHLTPQSYSYDVAPYQPRLHGLSNQALHMPSDSLLETLRLEVAEQEQLAKLEALRQRRRQLEAEERLKAAAELRRRKSEVEELARREQTRRLRELAIAEEEDRLRRLIQRQRVAKLPQVVNALHRHQLELPPKPVSLPVQRNSHSIPHDVLELIIELTTDASAGKPGVSNTSSLPKKTHPAEPATASQAIDLASVLQQLGLSPATDDPRPSLVKKEEKRPNQQPIPLTSIQSRQFGSSMKASPSHGIKESASISDFGDLWNLLASSPQVKQEEKKPSASPKAPVAATLEVTLKEELEKRLEGTYANELRDTVLAVLNSLGDVQPATTTASQSSTPRSSSIPSSSPTVSDKGKGRAYASAGLPLPSTRDVKGVMDRVREIESRFHMLENEFEFPAKLDFTSTSSLMSSPAPIASQLAYTATNQPVRYYEQALSNLLAQLDSVESNGSEELRNRRKVVVRKVENALEDLEQRVEARWKASMKESKRRSVTIEDVTTPDEHLMIPENVPALENAQSPQAPQSAPVTHQTEQSAATVEETTPAAVKEADEPHISVPESNIVENSEETTETAHPDQPIPEQDSVSERNDSEEAPVFAPAEVLPEVPDSPDDAHSEDVLAEERMVTPTVQHLASPPETSVVQVPAPFQLTDPEDVIHVSACDHPVTVSPLESSHTPAIRLQDDVSESQPDLSATIRPFIHITPEERSSNPAALDSSESEMSETEAEGLLLDNGVVEAAHEMSDTESTSSDWSEVDAASH</sequence>
<feature type="region of interest" description="Disordered" evidence="2">
    <location>
        <begin position="986"/>
        <end position="1084"/>
    </location>
</feature>
<feature type="compositionally biased region" description="Basic and acidic residues" evidence="2">
    <location>
        <begin position="682"/>
        <end position="696"/>
    </location>
</feature>
<dbReference type="InterPro" id="IPR000757">
    <property type="entry name" value="Beta-glucanase-like"/>
</dbReference>
<dbReference type="PANTHER" id="PTHR10963">
    <property type="entry name" value="GLYCOSYL HYDROLASE-RELATED"/>
    <property type="match status" value="1"/>
</dbReference>
<dbReference type="InterPro" id="IPR036533">
    <property type="entry name" value="BAG_dom_sf"/>
</dbReference>
<protein>
    <recommendedName>
        <fullName evidence="7">GH16 domain-containing protein</fullName>
    </recommendedName>
</protein>
<dbReference type="GO" id="GO:0051087">
    <property type="term" value="F:protein-folding chaperone binding"/>
    <property type="evidence" value="ECO:0007669"/>
    <property type="project" value="InterPro"/>
</dbReference>
<dbReference type="CDD" id="cd02181">
    <property type="entry name" value="GH16_fungal_Lam16A_glucanase"/>
    <property type="match status" value="1"/>
</dbReference>
<keyword evidence="1" id="KW-0175">Coiled coil</keyword>
<evidence type="ECO:0000256" key="1">
    <source>
        <dbReference type="SAM" id="Coils"/>
    </source>
</evidence>
<dbReference type="EMBL" id="JAACJO010000007">
    <property type="protein sequence ID" value="KAF5356066.1"/>
    <property type="molecule type" value="Genomic_DNA"/>
</dbReference>
<evidence type="ECO:0000313" key="5">
    <source>
        <dbReference type="EMBL" id="KAF5356066.1"/>
    </source>
</evidence>
<dbReference type="PANTHER" id="PTHR10963:SF24">
    <property type="entry name" value="GLYCOSIDASE C21B10.07-RELATED"/>
    <property type="match status" value="1"/>
</dbReference>
<dbReference type="Gene3D" id="2.60.120.200">
    <property type="match status" value="1"/>
</dbReference>
<feature type="domain" description="BAG" evidence="3">
    <location>
        <begin position="907"/>
        <end position="947"/>
    </location>
</feature>
<feature type="region of interest" description="Disordered" evidence="2">
    <location>
        <begin position="638"/>
        <end position="660"/>
    </location>
</feature>
<dbReference type="OrthoDB" id="192832at2759"/>
<feature type="region of interest" description="Disordered" evidence="2">
    <location>
        <begin position="65"/>
        <end position="108"/>
    </location>
</feature>
<dbReference type="InterPro" id="IPR013320">
    <property type="entry name" value="ConA-like_dom_sf"/>
</dbReference>
<reference evidence="5 6" key="1">
    <citation type="journal article" date="2020" name="ISME J.">
        <title>Uncovering the hidden diversity of litter-decomposition mechanisms in mushroom-forming fungi.</title>
        <authorList>
            <person name="Floudas D."/>
            <person name="Bentzer J."/>
            <person name="Ahren D."/>
            <person name="Johansson T."/>
            <person name="Persson P."/>
            <person name="Tunlid A."/>
        </authorList>
    </citation>
    <scope>NUCLEOTIDE SEQUENCE [LARGE SCALE GENOMIC DNA]</scope>
    <source>
        <strain evidence="5 6">CBS 146.42</strain>
    </source>
</reference>
<dbReference type="Proteomes" id="UP000559027">
    <property type="component" value="Unassembled WGS sequence"/>
</dbReference>
<name>A0A8H5G0H9_9AGAR</name>
<feature type="compositionally biased region" description="Low complexity" evidence="2">
    <location>
        <begin position="801"/>
        <end position="824"/>
    </location>
</feature>
<feature type="region of interest" description="Disordered" evidence="2">
    <location>
        <begin position="677"/>
        <end position="726"/>
    </location>
</feature>
<gene>
    <name evidence="5" type="ORF">D9756_004014</name>
</gene>